<proteinExistence type="predicted"/>
<evidence type="ECO:0000256" key="1">
    <source>
        <dbReference type="PROSITE-ProRule" id="PRU00339"/>
    </source>
</evidence>
<keyword evidence="1" id="KW-0802">TPR repeat</keyword>
<gene>
    <name evidence="2" type="ORF">UW63_C0004G0016</name>
</gene>
<dbReference type="PROSITE" id="PS50005">
    <property type="entry name" value="TPR"/>
    <property type="match status" value="2"/>
</dbReference>
<dbReference type="AlphaFoldDB" id="A0A0G1JKQ7"/>
<sequence length="232" mass="26235">MKMPKIPLLTIFFAIALVILVALGVIWKFNFFAIKPPDNTLEFLTYVDHGFKAEDRAVLEQKISDLENSLATDEELAKDLSQWLVLGNMKYQLGDLAGAKEIYETKILRDHPDDAAALENLGQTLYEMRDYAGAELKWRAAISVNPWEITYLKLTNLIEEKFPARQSEIQGILEEAIANLGQTTGLLKELGMWFENDGQYELALAHYKVAKQLTPDDSGIDELIAGVREKMK</sequence>
<dbReference type="InterPro" id="IPR019734">
    <property type="entry name" value="TPR_rpt"/>
</dbReference>
<evidence type="ECO:0000313" key="2">
    <source>
        <dbReference type="EMBL" id="KKT71960.1"/>
    </source>
</evidence>
<name>A0A0G1JKQ7_9BACT</name>
<comment type="caution">
    <text evidence="2">The sequence shown here is derived from an EMBL/GenBank/DDBJ whole genome shotgun (WGS) entry which is preliminary data.</text>
</comment>
<organism evidence="2 3">
    <name type="scientific">Candidatus Uhrbacteria bacterium GW2011_GWF2_44_350</name>
    <dbReference type="NCBI Taxonomy" id="1619000"/>
    <lineage>
        <taxon>Bacteria</taxon>
        <taxon>Candidatus Uhriibacteriota</taxon>
    </lineage>
</organism>
<dbReference type="EMBL" id="LCJB01000004">
    <property type="protein sequence ID" value="KKT71960.1"/>
    <property type="molecule type" value="Genomic_DNA"/>
</dbReference>
<dbReference type="InterPro" id="IPR011990">
    <property type="entry name" value="TPR-like_helical_dom_sf"/>
</dbReference>
<dbReference type="Pfam" id="PF13432">
    <property type="entry name" value="TPR_16"/>
    <property type="match status" value="1"/>
</dbReference>
<protein>
    <submittedName>
        <fullName evidence="2">Uncharacterized protein</fullName>
    </submittedName>
</protein>
<dbReference type="Proteomes" id="UP000034154">
    <property type="component" value="Unassembled WGS sequence"/>
</dbReference>
<reference evidence="2 3" key="1">
    <citation type="journal article" date="2015" name="Nature">
        <title>rRNA introns, odd ribosomes, and small enigmatic genomes across a large radiation of phyla.</title>
        <authorList>
            <person name="Brown C.T."/>
            <person name="Hug L.A."/>
            <person name="Thomas B.C."/>
            <person name="Sharon I."/>
            <person name="Castelle C.J."/>
            <person name="Singh A."/>
            <person name="Wilkins M.J."/>
            <person name="Williams K.H."/>
            <person name="Banfield J.F."/>
        </authorList>
    </citation>
    <scope>NUCLEOTIDE SEQUENCE [LARGE SCALE GENOMIC DNA]</scope>
</reference>
<evidence type="ECO:0000313" key="3">
    <source>
        <dbReference type="Proteomes" id="UP000034154"/>
    </source>
</evidence>
<dbReference type="SUPFAM" id="SSF48452">
    <property type="entry name" value="TPR-like"/>
    <property type="match status" value="1"/>
</dbReference>
<accession>A0A0G1JKQ7</accession>
<feature type="repeat" description="TPR" evidence="1">
    <location>
        <begin position="115"/>
        <end position="148"/>
    </location>
</feature>
<feature type="repeat" description="TPR" evidence="1">
    <location>
        <begin position="184"/>
        <end position="217"/>
    </location>
</feature>
<dbReference type="SMART" id="SM00028">
    <property type="entry name" value="TPR"/>
    <property type="match status" value="3"/>
</dbReference>
<dbReference type="Gene3D" id="1.25.40.10">
    <property type="entry name" value="Tetratricopeptide repeat domain"/>
    <property type="match status" value="1"/>
</dbReference>